<dbReference type="InterPro" id="IPR036761">
    <property type="entry name" value="TTHA0802/YceI-like_sf"/>
</dbReference>
<dbReference type="KEGG" id="ark:D6B99_12370"/>
<dbReference type="OrthoDB" id="9811006at2"/>
<dbReference type="Gene3D" id="2.40.128.110">
    <property type="entry name" value="Lipid/polyisoprenoid-binding, YceI-like"/>
    <property type="match status" value="1"/>
</dbReference>
<dbReference type="EMBL" id="CP032489">
    <property type="protein sequence ID" value="AYD48324.1"/>
    <property type="molecule type" value="Genomic_DNA"/>
</dbReference>
<name>A0A386HSR6_9BACT</name>
<evidence type="ECO:0000313" key="3">
    <source>
        <dbReference type="Proteomes" id="UP000266118"/>
    </source>
</evidence>
<protein>
    <submittedName>
        <fullName evidence="2">Polyisoprenoid-binding protein</fullName>
    </submittedName>
</protein>
<evidence type="ECO:0000259" key="1">
    <source>
        <dbReference type="SMART" id="SM00867"/>
    </source>
</evidence>
<accession>A0A386HSR6</accession>
<sequence>METTKWLLDPAHSELTFKIKHLMISNVSGAFKNFSAKAETEGMDFSKANINLTAEMNSISTNNEQRDAHLRNSDFFEVEKFPQLKFTSTQIEQTDDESFNLHGNLTMKGITKPVKLTMEFNGIMKDPYGQEKAGFLVSGKINRSDWGINMNVALETGGLMLGEDVRIQCEVQFVRQGINVPVEV</sequence>
<proteinExistence type="predicted"/>
<dbReference type="PANTHER" id="PTHR34406">
    <property type="entry name" value="PROTEIN YCEI"/>
    <property type="match status" value="1"/>
</dbReference>
<dbReference type="Pfam" id="PF04264">
    <property type="entry name" value="YceI"/>
    <property type="match status" value="1"/>
</dbReference>
<dbReference type="RefSeq" id="WP_119988931.1">
    <property type="nucleotide sequence ID" value="NZ_CP032489.1"/>
</dbReference>
<gene>
    <name evidence="2" type="ORF">D6B99_12370</name>
</gene>
<keyword evidence="3" id="KW-1185">Reference proteome</keyword>
<dbReference type="InterPro" id="IPR007372">
    <property type="entry name" value="Lipid/polyisoprenoid-bd_YceI"/>
</dbReference>
<feature type="domain" description="Lipid/polyisoprenoid-binding YceI-like" evidence="1">
    <location>
        <begin position="5"/>
        <end position="174"/>
    </location>
</feature>
<reference evidence="2 3" key="1">
    <citation type="submission" date="2018-09" db="EMBL/GenBank/DDBJ databases">
        <title>Arachidicoccus sp. nov., a bacterium isolated from soil.</title>
        <authorList>
            <person name="Weon H.-Y."/>
            <person name="Kwon S.-W."/>
            <person name="Lee S.A."/>
        </authorList>
    </citation>
    <scope>NUCLEOTIDE SEQUENCE [LARGE SCALE GENOMIC DNA]</scope>
    <source>
        <strain evidence="2 3">KIS59-12</strain>
    </source>
</reference>
<dbReference type="SMART" id="SM00867">
    <property type="entry name" value="YceI"/>
    <property type="match status" value="1"/>
</dbReference>
<dbReference type="AlphaFoldDB" id="A0A386HSR6"/>
<evidence type="ECO:0000313" key="2">
    <source>
        <dbReference type="EMBL" id="AYD48324.1"/>
    </source>
</evidence>
<dbReference type="SUPFAM" id="SSF101874">
    <property type="entry name" value="YceI-like"/>
    <property type="match status" value="1"/>
</dbReference>
<dbReference type="Proteomes" id="UP000266118">
    <property type="component" value="Chromosome"/>
</dbReference>
<organism evidence="2 3">
    <name type="scientific">Arachidicoccus soli</name>
    <dbReference type="NCBI Taxonomy" id="2341117"/>
    <lineage>
        <taxon>Bacteria</taxon>
        <taxon>Pseudomonadati</taxon>
        <taxon>Bacteroidota</taxon>
        <taxon>Chitinophagia</taxon>
        <taxon>Chitinophagales</taxon>
        <taxon>Chitinophagaceae</taxon>
        <taxon>Arachidicoccus</taxon>
    </lineage>
</organism>
<dbReference type="PANTHER" id="PTHR34406:SF1">
    <property type="entry name" value="PROTEIN YCEI"/>
    <property type="match status" value="1"/>
</dbReference>